<dbReference type="InterPro" id="IPR052836">
    <property type="entry name" value="PRRT_domain-containing"/>
</dbReference>
<protein>
    <recommendedName>
        <fullName evidence="10">Proline-rich transmembrane protein 3/4 domain-containing protein</fullName>
    </recommendedName>
</protein>
<feature type="transmembrane region" description="Helical" evidence="8">
    <location>
        <begin position="436"/>
        <end position="458"/>
    </location>
</feature>
<evidence type="ECO:0000256" key="1">
    <source>
        <dbReference type="ARBA" id="ARBA00004141"/>
    </source>
</evidence>
<dbReference type="EMBL" id="JAAMOB010000018">
    <property type="protein sequence ID" value="KAF4101188.1"/>
    <property type="molecule type" value="Genomic_DNA"/>
</dbReference>
<feature type="compositionally biased region" description="Polar residues" evidence="7">
    <location>
        <begin position="302"/>
        <end position="316"/>
    </location>
</feature>
<feature type="transmembrane region" description="Helical" evidence="8">
    <location>
        <begin position="567"/>
        <end position="585"/>
    </location>
</feature>
<feature type="signal peptide" evidence="9">
    <location>
        <begin position="1"/>
        <end position="22"/>
    </location>
</feature>
<dbReference type="OrthoDB" id="10066605at2759"/>
<evidence type="ECO:0000256" key="6">
    <source>
        <dbReference type="ARBA" id="ARBA00023136"/>
    </source>
</evidence>
<evidence type="ECO:0000256" key="4">
    <source>
        <dbReference type="ARBA" id="ARBA00022729"/>
    </source>
</evidence>
<dbReference type="PANTHER" id="PTHR35578">
    <property type="entry name" value="PROLINE-RICH TRANSMEMBRANE PROTEIN 4-RELATED"/>
    <property type="match status" value="1"/>
</dbReference>
<dbReference type="AlphaFoldDB" id="A0A7J6C1P7"/>
<feature type="region of interest" description="Disordered" evidence="7">
    <location>
        <begin position="108"/>
        <end position="137"/>
    </location>
</feature>
<dbReference type="InterPro" id="IPR059081">
    <property type="entry name" value="PRRT3-4"/>
</dbReference>
<feature type="chain" id="PRO_5029633432" description="Proline-rich transmembrane protein 3/4 domain-containing protein" evidence="9">
    <location>
        <begin position="23"/>
        <end position="912"/>
    </location>
</feature>
<feature type="region of interest" description="Disordered" evidence="7">
    <location>
        <begin position="302"/>
        <end position="323"/>
    </location>
</feature>
<keyword evidence="4 9" id="KW-0732">Signal</keyword>
<keyword evidence="2" id="KW-0597">Phosphoprotein</keyword>
<feature type="transmembrane region" description="Helical" evidence="8">
    <location>
        <begin position="506"/>
        <end position="526"/>
    </location>
</feature>
<gene>
    <name evidence="11" type="ORF">G5714_017620</name>
</gene>
<evidence type="ECO:0000259" key="10">
    <source>
        <dbReference type="Pfam" id="PF25987"/>
    </source>
</evidence>
<evidence type="ECO:0000313" key="12">
    <source>
        <dbReference type="Proteomes" id="UP000579812"/>
    </source>
</evidence>
<feature type="transmembrane region" description="Helical" evidence="8">
    <location>
        <begin position="470"/>
        <end position="494"/>
    </location>
</feature>
<evidence type="ECO:0000256" key="9">
    <source>
        <dbReference type="SAM" id="SignalP"/>
    </source>
</evidence>
<evidence type="ECO:0000256" key="7">
    <source>
        <dbReference type="SAM" id="MobiDB-lite"/>
    </source>
</evidence>
<feature type="compositionally biased region" description="Basic and acidic residues" evidence="7">
    <location>
        <begin position="246"/>
        <end position="260"/>
    </location>
</feature>
<dbReference type="Proteomes" id="UP000579812">
    <property type="component" value="Unassembled WGS sequence"/>
</dbReference>
<evidence type="ECO:0000256" key="2">
    <source>
        <dbReference type="ARBA" id="ARBA00022553"/>
    </source>
</evidence>
<dbReference type="PANTHER" id="PTHR35578:SF6">
    <property type="entry name" value="PROLINE-RICH TRANSMEMBRANE PROTEIN 4"/>
    <property type="match status" value="1"/>
</dbReference>
<organism evidence="11 12">
    <name type="scientific">Onychostoma macrolepis</name>
    <dbReference type="NCBI Taxonomy" id="369639"/>
    <lineage>
        <taxon>Eukaryota</taxon>
        <taxon>Metazoa</taxon>
        <taxon>Chordata</taxon>
        <taxon>Craniata</taxon>
        <taxon>Vertebrata</taxon>
        <taxon>Euteleostomi</taxon>
        <taxon>Actinopterygii</taxon>
        <taxon>Neopterygii</taxon>
        <taxon>Teleostei</taxon>
        <taxon>Ostariophysi</taxon>
        <taxon>Cypriniformes</taxon>
        <taxon>Cyprinidae</taxon>
        <taxon>Acrossocheilinae</taxon>
        <taxon>Onychostoma</taxon>
    </lineage>
</organism>
<feature type="transmembrane region" description="Helical" evidence="8">
    <location>
        <begin position="364"/>
        <end position="385"/>
    </location>
</feature>
<feature type="domain" description="Proline-rich transmembrane protein 3/4" evidence="10">
    <location>
        <begin position="347"/>
        <end position="632"/>
    </location>
</feature>
<dbReference type="Pfam" id="PF25987">
    <property type="entry name" value="PRRT3"/>
    <property type="match status" value="1"/>
</dbReference>
<feature type="region of interest" description="Disordered" evidence="7">
    <location>
        <begin position="201"/>
        <end position="264"/>
    </location>
</feature>
<keyword evidence="12" id="KW-1185">Reference proteome</keyword>
<keyword evidence="5 8" id="KW-1133">Transmembrane helix</keyword>
<evidence type="ECO:0000256" key="3">
    <source>
        <dbReference type="ARBA" id="ARBA00022692"/>
    </source>
</evidence>
<name>A0A7J6C1P7_9TELE</name>
<sequence>MTPHSEALLLVFSFSLCGSLCAVSLNRNEKAHFWASTDPEPATSSSWMSQSTEMDMTSPTDVLYSEVTSRDLKAGSSVDQNPYVTMEDHGLSRLPASRTPWIKTLISTKIEPPSDIQNDEEGPQTEASDRPNFSKQGNMEQSFKSFSLATLQPFPSQAWSTKSKKPIAWNTETYTPQTPAETRFSTYQTLWKSSGATQTPYARGTLDGTTLPRGLTDNLQPSEKTKDLTDAPTDSLTEPTLNKTNLDPERKGVDQVKKEQNGQSTTTVIKITETYPEAGENGRKSSTRPDCSLVGTGICQSADSSRNHASTNNTRSTPPPVYETTPPGVITPPLEALTPPLLVPLLTDWNAAMATWGLAWELQVYGLGCVFSLVAVLSVLSLMCLPLRWPSGCAHFSLLHLLQLLTGSSRALWLLYDPYGQKERLPIAWARLLHEAAYPCITASFGLLLLLLTARSCTQLLSQNTLQRSTCLLAALVLLHIAIVMASMAILQLFPTLQVVPLLPPAAFVLMSSLLSFTYLLLYCCARADVKHIYRLSESSPERPSCHASRCPFTEARMWERAARTGVFSALFLLACGGLRLYAMLNAGGLTGGVIVGLMPWPWWGFQLSCRVCETGVCLTLALVITHPLLCCGVPFSKPGGCSWLFKKPPTEDTTLTKPTILSSRCGWSLRPAEKLGLCEGIARRESESVPLYTLVELPHSESDGLDLHYPSSPQHESCTQLTQTIKKSKVSHASSFASFDADSTADLRPPSPIDLRRSIDEALNSEALFQHSLFGSSRLSLSTRGPPDGQPCRGNSTEPSLYRTASCGDVDPATVPSRPRQWSTISGRPAHVSVHCSGLNSTQQSQSSLHRGAQSGQQLHRRYTTLGSTSSRGSVDVETTSHVDELAVQAEFINVCRQIDALSISSDTIDL</sequence>
<keyword evidence="3 8" id="KW-0812">Transmembrane</keyword>
<feature type="region of interest" description="Disordered" evidence="7">
    <location>
        <begin position="779"/>
        <end position="820"/>
    </location>
</feature>
<comment type="subcellular location">
    <subcellularLocation>
        <location evidence="1">Membrane</location>
        <topology evidence="1">Multi-pass membrane protein</topology>
    </subcellularLocation>
</comment>
<evidence type="ECO:0000256" key="5">
    <source>
        <dbReference type="ARBA" id="ARBA00022989"/>
    </source>
</evidence>
<reference evidence="11 12" key="1">
    <citation type="submission" date="2020-04" db="EMBL/GenBank/DDBJ databases">
        <title>Chromosome-level genome assembly of a cyprinid fish Onychostoma macrolepis by integration of Nanopore Sequencing, Bionano and Hi-C technology.</title>
        <authorList>
            <person name="Wang D."/>
        </authorList>
    </citation>
    <scope>NUCLEOTIDE SEQUENCE [LARGE SCALE GENOMIC DNA]</scope>
    <source>
        <strain evidence="11">SWU-2019</strain>
        <tissue evidence="11">Muscle</tissue>
    </source>
</reference>
<evidence type="ECO:0000313" key="11">
    <source>
        <dbReference type="EMBL" id="KAF4101188.1"/>
    </source>
</evidence>
<accession>A0A7J6C1P7</accession>
<proteinExistence type="predicted"/>
<comment type="caution">
    <text evidence="11">The sequence shown here is derived from an EMBL/GenBank/DDBJ whole genome shotgun (WGS) entry which is preliminary data.</text>
</comment>
<keyword evidence="6 8" id="KW-0472">Membrane</keyword>
<evidence type="ECO:0000256" key="8">
    <source>
        <dbReference type="SAM" id="Phobius"/>
    </source>
</evidence>
<feature type="compositionally biased region" description="Polar residues" evidence="7">
    <location>
        <begin position="232"/>
        <end position="245"/>
    </location>
</feature>
<feature type="transmembrane region" description="Helical" evidence="8">
    <location>
        <begin position="397"/>
        <end position="416"/>
    </location>
</feature>